<evidence type="ECO:0000313" key="1">
    <source>
        <dbReference type="RefSeq" id="XP_059603540.1"/>
    </source>
</evidence>
<organism evidence="1">
    <name type="scientific">Aspergillus niger</name>
    <dbReference type="NCBI Taxonomy" id="5061"/>
    <lineage>
        <taxon>Eukaryota</taxon>
        <taxon>Fungi</taxon>
        <taxon>Dikarya</taxon>
        <taxon>Ascomycota</taxon>
        <taxon>Pezizomycotina</taxon>
        <taxon>Eurotiomycetes</taxon>
        <taxon>Eurotiomycetidae</taxon>
        <taxon>Eurotiales</taxon>
        <taxon>Aspergillaceae</taxon>
        <taxon>Aspergillus</taxon>
        <taxon>Aspergillus subgen. Circumdati</taxon>
    </lineage>
</organism>
<dbReference type="RefSeq" id="XP_059603540.1">
    <property type="nucleotide sequence ID" value="XM_059746697.1"/>
</dbReference>
<gene>
    <name evidence="1" type="ORF">An02g12580</name>
</gene>
<sequence length="128" mass="14465">MLGWGSYKFIDYSNDILIARLNAILAIPIRTESEYIRISHQTYSVLSRTRVMMVDWIRTEADCIAETQAVVFVSGIPTTSTTVHRDNPMDYIIIHAGDPLASIPCCLVNYIVSEHLATGLNMYQTQRP</sequence>
<dbReference type="GeneID" id="84590520"/>
<reference evidence="1" key="1">
    <citation type="submission" date="2025-02" db="EMBL/GenBank/DDBJ databases">
        <authorList>
            <consortium name="NCBI Genome Project"/>
        </authorList>
    </citation>
    <scope>NUCLEOTIDE SEQUENCE</scope>
</reference>
<name>A0AAJ8BWH7_ASPNG</name>
<dbReference type="AlphaFoldDB" id="A0AAJ8BWH7"/>
<dbReference type="VEuPathDB" id="FungiDB:An02g12580"/>
<protein>
    <submittedName>
        <fullName evidence="1">Uncharacterized protein</fullName>
    </submittedName>
</protein>
<accession>A0AAJ8BWH7</accession>
<reference evidence="1" key="2">
    <citation type="submission" date="2025-08" db="UniProtKB">
        <authorList>
            <consortium name="RefSeq"/>
        </authorList>
    </citation>
    <scope>IDENTIFICATION</scope>
</reference>
<dbReference type="KEGG" id="ang:An02g12580"/>
<proteinExistence type="predicted"/>